<evidence type="ECO:0000313" key="3">
    <source>
        <dbReference type="Proteomes" id="UP000030706"/>
    </source>
</evidence>
<evidence type="ECO:0000256" key="1">
    <source>
        <dbReference type="SAM" id="MobiDB-lite"/>
    </source>
</evidence>
<proteinExistence type="predicted"/>
<dbReference type="Pfam" id="PF13374">
    <property type="entry name" value="TPR_10"/>
    <property type="match status" value="1"/>
</dbReference>
<feature type="region of interest" description="Disordered" evidence="1">
    <location>
        <begin position="47"/>
        <end position="66"/>
    </location>
</feature>
<dbReference type="HOGENOM" id="CLU_502450_0_0_1"/>
<keyword evidence="3" id="KW-1185">Reference proteome</keyword>
<dbReference type="SUPFAM" id="SSF48452">
    <property type="entry name" value="TPR-like"/>
    <property type="match status" value="2"/>
</dbReference>
<gene>
    <name evidence="2" type="ORF">M438DRAFT_11005</name>
</gene>
<dbReference type="InterPro" id="IPR053137">
    <property type="entry name" value="NLR-like"/>
</dbReference>
<dbReference type="PANTHER" id="PTHR46082:SF6">
    <property type="entry name" value="AAA+ ATPASE DOMAIN-CONTAINING PROTEIN-RELATED"/>
    <property type="match status" value="1"/>
</dbReference>
<dbReference type="InterPro" id="IPR011990">
    <property type="entry name" value="TPR-like_helical_dom_sf"/>
</dbReference>
<protein>
    <recommendedName>
        <fullName evidence="4">TPR-like protein</fullName>
    </recommendedName>
</protein>
<dbReference type="AlphaFoldDB" id="A0A074XW06"/>
<evidence type="ECO:0000313" key="2">
    <source>
        <dbReference type="EMBL" id="KEQ89645.1"/>
    </source>
</evidence>
<name>A0A074XW06_AURPU</name>
<reference evidence="2 3" key="1">
    <citation type="journal article" date="2014" name="BMC Genomics">
        <title>Genome sequencing of four Aureobasidium pullulans varieties: biotechnological potential, stress tolerance, and description of new species.</title>
        <authorList>
            <person name="Gostin Ar C."/>
            <person name="Ohm R.A."/>
            <person name="Kogej T."/>
            <person name="Sonjak S."/>
            <person name="Turk M."/>
            <person name="Zajc J."/>
            <person name="Zalar P."/>
            <person name="Grube M."/>
            <person name="Sun H."/>
            <person name="Han J."/>
            <person name="Sharma A."/>
            <person name="Chiniquy J."/>
            <person name="Ngan C.Y."/>
            <person name="Lipzen A."/>
            <person name="Barry K."/>
            <person name="Grigoriev I.V."/>
            <person name="Gunde-Cimerman N."/>
        </authorList>
    </citation>
    <scope>NUCLEOTIDE SEQUENCE [LARGE SCALE GENOMIC DNA]</scope>
    <source>
        <strain evidence="2 3">EXF-150</strain>
    </source>
</reference>
<dbReference type="Pfam" id="PF13424">
    <property type="entry name" value="TPR_12"/>
    <property type="match status" value="1"/>
</dbReference>
<dbReference type="Gene3D" id="1.25.40.10">
    <property type="entry name" value="Tetratricopeptide repeat domain"/>
    <property type="match status" value="2"/>
</dbReference>
<feature type="region of interest" description="Disordered" evidence="1">
    <location>
        <begin position="486"/>
        <end position="528"/>
    </location>
</feature>
<dbReference type="EMBL" id="KL584974">
    <property type="protein sequence ID" value="KEQ89645.1"/>
    <property type="molecule type" value="Genomic_DNA"/>
</dbReference>
<accession>A0A074XW06</accession>
<dbReference type="GeneID" id="40740994"/>
<dbReference type="RefSeq" id="XP_029765832.1">
    <property type="nucleotide sequence ID" value="XM_029898688.1"/>
</dbReference>
<sequence length="542" mass="61604">MAHHQGDVRDSSNALYGNNRFEGQVHFGGHIVNNNYHYPFAPGPSGLAFQQPLESNDDEGNSSSGDKHDLFSEFDRIYEQHPSAAQLLSLIGMFHPRSIPRSLLLDPTSSTSRVARQEVERKFERDSEILLDCSVVRLDTDGSGLSMDGFAHHCVKEWLSEDQVRFFKLRSWSALASNIPDPNAGNLERFESLLPHIEVVAMEDPRSVDAQSAVVWTTILRRGAWYAHRTGRYPMAEQMSRKALGVSKEMFGVNHYKTIRFRSQLARAYARQMNYPAAEKIQSRVVQHQRKTYGAKDRRVLLDSSELATTLYHMNDPGAKAIYREILPGLEGILRDNNLSPTDTRNINAAISETLHGLQKWNKCETVDRQILARTLETLSRYDLTSLNAMDRLGLTLQRRNKHQEAETLFRASIKGRTEKLGDCHIDTLNSMLHLADTLAAQHEFREAKVLYKEALDGFEEWVGSQHEIIRRCYKSFQDCSGMVQDDVERPRARSSSGESQESASSSDDGQYASSSDGYQAHKQGEQHIDRKRGVFKWFRRG</sequence>
<evidence type="ECO:0008006" key="4">
    <source>
        <dbReference type="Google" id="ProtNLM"/>
    </source>
</evidence>
<feature type="compositionally biased region" description="Low complexity" evidence="1">
    <location>
        <begin position="494"/>
        <end position="519"/>
    </location>
</feature>
<dbReference type="PANTHER" id="PTHR46082">
    <property type="entry name" value="ATP/GTP-BINDING PROTEIN-RELATED"/>
    <property type="match status" value="1"/>
</dbReference>
<dbReference type="Proteomes" id="UP000030706">
    <property type="component" value="Unassembled WGS sequence"/>
</dbReference>
<dbReference type="STRING" id="1043002.A0A074XW06"/>
<dbReference type="OrthoDB" id="20872at2759"/>
<organism evidence="2 3">
    <name type="scientific">Aureobasidium pullulans EXF-150</name>
    <dbReference type="NCBI Taxonomy" id="1043002"/>
    <lineage>
        <taxon>Eukaryota</taxon>
        <taxon>Fungi</taxon>
        <taxon>Dikarya</taxon>
        <taxon>Ascomycota</taxon>
        <taxon>Pezizomycotina</taxon>
        <taxon>Dothideomycetes</taxon>
        <taxon>Dothideomycetidae</taxon>
        <taxon>Dothideales</taxon>
        <taxon>Saccotheciaceae</taxon>
        <taxon>Aureobasidium</taxon>
    </lineage>
</organism>